<keyword evidence="2 5" id="KW-0812">Transmembrane</keyword>
<evidence type="ECO:0000256" key="1">
    <source>
        <dbReference type="ARBA" id="ARBA00004141"/>
    </source>
</evidence>
<keyword evidence="4 5" id="KW-0472">Membrane</keyword>
<evidence type="ECO:0000313" key="6">
    <source>
        <dbReference type="EMBL" id="QIM15435.1"/>
    </source>
</evidence>
<reference evidence="6 7" key="1">
    <citation type="submission" date="2020-03" db="EMBL/GenBank/DDBJ databases">
        <title>Leucobacter sp. nov., isolated from beetles.</title>
        <authorList>
            <person name="Hyun D.-W."/>
            <person name="Bae J.-W."/>
        </authorList>
    </citation>
    <scope>NUCLEOTIDE SEQUENCE [LARGE SCALE GENOMIC DNA]</scope>
    <source>
        <strain evidence="6 7">HDW9B</strain>
    </source>
</reference>
<evidence type="ECO:0000256" key="4">
    <source>
        <dbReference type="ARBA" id="ARBA00023136"/>
    </source>
</evidence>
<dbReference type="EMBL" id="CP049934">
    <property type="protein sequence ID" value="QIM15435.1"/>
    <property type="molecule type" value="Genomic_DNA"/>
</dbReference>
<comment type="subcellular location">
    <subcellularLocation>
        <location evidence="1">Membrane</location>
        <topology evidence="1">Multi-pass membrane protein</topology>
    </subcellularLocation>
</comment>
<keyword evidence="7" id="KW-1185">Reference proteome</keyword>
<accession>A0A6G8FGG4</accession>
<feature type="transmembrane region" description="Helical" evidence="5">
    <location>
        <begin position="55"/>
        <end position="81"/>
    </location>
</feature>
<feature type="transmembrane region" description="Helical" evidence="5">
    <location>
        <begin position="93"/>
        <end position="115"/>
    </location>
</feature>
<dbReference type="KEGG" id="lins:G7067_01860"/>
<sequence>MMRRKMRGWLRDRPVTLSITAIILLGGAVLLALGPHARLHLLTVDPSSITDRQWWTFVTSQLFVVGWLNLLVTVVAMLAGLGWAEGRIGSLRTIVTFLVTGTAATLIGLGLQLLYADLDEIWAISVRHVDTLDPLTPLAGTIAWASASASPLWRRRVRVLIVGIAATLLLYRSSPAYLYLAIAVGIGLLGAGSALGVRNAPPSQARDTKFGAYLRPLRRYLQWVRSSVFCPHRIIRSSRSGKPSLVTFRLRRAR</sequence>
<name>A0A6G8FGG4_9MICO</name>
<proteinExistence type="predicted"/>
<feature type="transmembrane region" description="Helical" evidence="5">
    <location>
        <begin position="179"/>
        <end position="197"/>
    </location>
</feature>
<evidence type="ECO:0000256" key="3">
    <source>
        <dbReference type="ARBA" id="ARBA00022989"/>
    </source>
</evidence>
<dbReference type="Gene3D" id="1.20.1540.10">
    <property type="entry name" value="Rhomboid-like"/>
    <property type="match status" value="1"/>
</dbReference>
<evidence type="ECO:0000256" key="2">
    <source>
        <dbReference type="ARBA" id="ARBA00022692"/>
    </source>
</evidence>
<evidence type="ECO:0000256" key="5">
    <source>
        <dbReference type="SAM" id="Phobius"/>
    </source>
</evidence>
<dbReference type="Proteomes" id="UP000501387">
    <property type="component" value="Chromosome"/>
</dbReference>
<gene>
    <name evidence="6" type="ORF">G7067_01860</name>
</gene>
<dbReference type="SUPFAM" id="SSF144091">
    <property type="entry name" value="Rhomboid-like"/>
    <property type="match status" value="1"/>
</dbReference>
<evidence type="ECO:0008006" key="8">
    <source>
        <dbReference type="Google" id="ProtNLM"/>
    </source>
</evidence>
<dbReference type="InterPro" id="IPR035952">
    <property type="entry name" value="Rhomboid-like_sf"/>
</dbReference>
<dbReference type="GO" id="GO:0016020">
    <property type="term" value="C:membrane"/>
    <property type="evidence" value="ECO:0007669"/>
    <property type="project" value="UniProtKB-SubCell"/>
</dbReference>
<dbReference type="RefSeq" id="WP_166321525.1">
    <property type="nucleotide sequence ID" value="NZ_CP049934.1"/>
</dbReference>
<protein>
    <recommendedName>
        <fullName evidence="8">Rhomboid family intramembrane serine protease</fullName>
    </recommendedName>
</protein>
<keyword evidence="3 5" id="KW-1133">Transmembrane helix</keyword>
<dbReference type="AlphaFoldDB" id="A0A6G8FGG4"/>
<evidence type="ECO:0000313" key="7">
    <source>
        <dbReference type="Proteomes" id="UP000501387"/>
    </source>
</evidence>
<organism evidence="6 7">
    <name type="scientific">Leucobacter insecticola</name>
    <dbReference type="NCBI Taxonomy" id="2714934"/>
    <lineage>
        <taxon>Bacteria</taxon>
        <taxon>Bacillati</taxon>
        <taxon>Actinomycetota</taxon>
        <taxon>Actinomycetes</taxon>
        <taxon>Micrococcales</taxon>
        <taxon>Microbacteriaceae</taxon>
        <taxon>Leucobacter</taxon>
    </lineage>
</organism>